<protein>
    <submittedName>
        <fullName evidence="2">Uncharacterized protein</fullName>
    </submittedName>
</protein>
<dbReference type="AlphaFoldDB" id="Q6YWH5"/>
<dbReference type="EMBL" id="AP005771">
    <property type="protein sequence ID" value="BAD16380.1"/>
    <property type="molecule type" value="Genomic_DNA"/>
</dbReference>
<sequence>MDKSSMPAYRLNVVYQAINSHRKHLEIVGGTESDLEKHAGKLLVALKEIQRQSTSAKRRIGDENNRDEEPHKKAARGVDLNVMPDRDDEENQRQSTLAALKIDLDESPVHEGEPQKEQNISQLDENAKAFISELRKMYFPIFARFDY</sequence>
<evidence type="ECO:0000256" key="1">
    <source>
        <dbReference type="SAM" id="MobiDB-lite"/>
    </source>
</evidence>
<feature type="compositionally biased region" description="Basic and acidic residues" evidence="1">
    <location>
        <begin position="59"/>
        <end position="72"/>
    </location>
</feature>
<reference evidence="3" key="2">
    <citation type="journal article" date="2008" name="Nucleic Acids Res.">
        <title>The rice annotation project database (RAP-DB): 2008 update.</title>
        <authorList>
            <consortium name="The rice annotation project (RAP)"/>
        </authorList>
    </citation>
    <scope>GENOME REANNOTATION</scope>
    <source>
        <strain evidence="3">cv. Nipponbare</strain>
    </source>
</reference>
<dbReference type="Proteomes" id="UP000000763">
    <property type="component" value="Chromosome 2"/>
</dbReference>
<evidence type="ECO:0000313" key="2">
    <source>
        <dbReference type="EMBL" id="BAD16380.1"/>
    </source>
</evidence>
<accession>Q6YWH5</accession>
<evidence type="ECO:0000313" key="3">
    <source>
        <dbReference type="Proteomes" id="UP000000763"/>
    </source>
</evidence>
<reference evidence="3" key="1">
    <citation type="journal article" date="2005" name="Nature">
        <title>The map-based sequence of the rice genome.</title>
        <authorList>
            <consortium name="International rice genome sequencing project (IRGSP)"/>
            <person name="Matsumoto T."/>
            <person name="Wu J."/>
            <person name="Kanamori H."/>
            <person name="Katayose Y."/>
            <person name="Fujisawa M."/>
            <person name="Namiki N."/>
            <person name="Mizuno H."/>
            <person name="Yamamoto K."/>
            <person name="Antonio B.A."/>
            <person name="Baba T."/>
            <person name="Sakata K."/>
            <person name="Nagamura Y."/>
            <person name="Aoki H."/>
            <person name="Arikawa K."/>
            <person name="Arita K."/>
            <person name="Bito T."/>
            <person name="Chiden Y."/>
            <person name="Fujitsuka N."/>
            <person name="Fukunaka R."/>
            <person name="Hamada M."/>
            <person name="Harada C."/>
            <person name="Hayashi A."/>
            <person name="Hijishita S."/>
            <person name="Honda M."/>
            <person name="Hosokawa S."/>
            <person name="Ichikawa Y."/>
            <person name="Idonuma A."/>
            <person name="Iijima M."/>
            <person name="Ikeda M."/>
            <person name="Ikeno M."/>
            <person name="Ito K."/>
            <person name="Ito S."/>
            <person name="Ito T."/>
            <person name="Ito Y."/>
            <person name="Ito Y."/>
            <person name="Iwabuchi A."/>
            <person name="Kamiya K."/>
            <person name="Karasawa W."/>
            <person name="Kurita K."/>
            <person name="Katagiri S."/>
            <person name="Kikuta A."/>
            <person name="Kobayashi H."/>
            <person name="Kobayashi N."/>
            <person name="Machita K."/>
            <person name="Maehara T."/>
            <person name="Masukawa M."/>
            <person name="Mizubayashi T."/>
            <person name="Mukai Y."/>
            <person name="Nagasaki H."/>
            <person name="Nagata Y."/>
            <person name="Naito S."/>
            <person name="Nakashima M."/>
            <person name="Nakama Y."/>
            <person name="Nakamichi Y."/>
            <person name="Nakamura M."/>
            <person name="Meguro A."/>
            <person name="Negishi M."/>
            <person name="Ohta I."/>
            <person name="Ohta T."/>
            <person name="Okamoto M."/>
            <person name="Ono N."/>
            <person name="Saji S."/>
            <person name="Sakaguchi M."/>
            <person name="Sakai K."/>
            <person name="Shibata M."/>
            <person name="Shimokawa T."/>
            <person name="Song J."/>
            <person name="Takazaki Y."/>
            <person name="Terasawa K."/>
            <person name="Tsugane M."/>
            <person name="Tsuji K."/>
            <person name="Ueda S."/>
            <person name="Waki K."/>
            <person name="Yamagata H."/>
            <person name="Yamamoto M."/>
            <person name="Yamamoto S."/>
            <person name="Yamane H."/>
            <person name="Yoshiki S."/>
            <person name="Yoshihara R."/>
            <person name="Yukawa K."/>
            <person name="Zhong H."/>
            <person name="Yano M."/>
            <person name="Yuan Q."/>
            <person name="Ouyang S."/>
            <person name="Liu J."/>
            <person name="Jones K.M."/>
            <person name="Gansberger K."/>
            <person name="Moffat K."/>
            <person name="Hill J."/>
            <person name="Bera J."/>
            <person name="Fadrosh D."/>
            <person name="Jin S."/>
            <person name="Johri S."/>
            <person name="Kim M."/>
            <person name="Overton L."/>
            <person name="Reardon M."/>
            <person name="Tsitrin T."/>
            <person name="Vuong H."/>
            <person name="Weaver B."/>
            <person name="Ciecko A."/>
            <person name="Tallon L."/>
            <person name="Jackson J."/>
            <person name="Pai G."/>
            <person name="Aken S.V."/>
            <person name="Utterback T."/>
            <person name="Reidmuller S."/>
            <person name="Feldblyum T."/>
            <person name="Hsiao J."/>
            <person name="Zismann V."/>
            <person name="Iobst S."/>
            <person name="de Vazeille A.R."/>
            <person name="Buell C.R."/>
            <person name="Ying K."/>
            <person name="Li Y."/>
            <person name="Lu T."/>
            <person name="Huang Y."/>
            <person name="Zhao Q."/>
            <person name="Feng Q."/>
            <person name="Zhang L."/>
            <person name="Zhu J."/>
            <person name="Weng Q."/>
            <person name="Mu J."/>
            <person name="Lu Y."/>
            <person name="Fan D."/>
            <person name="Liu Y."/>
            <person name="Guan J."/>
            <person name="Zhang Y."/>
            <person name="Yu S."/>
            <person name="Liu X."/>
            <person name="Zhang Y."/>
            <person name="Hong G."/>
            <person name="Han B."/>
            <person name="Choisne N."/>
            <person name="Demange N."/>
            <person name="Orjeda G."/>
            <person name="Samain S."/>
            <person name="Cattolico L."/>
            <person name="Pelletier E."/>
            <person name="Couloux A."/>
            <person name="Segurens B."/>
            <person name="Wincker P."/>
            <person name="D'Hont A."/>
            <person name="Scarpelli C."/>
            <person name="Weissenbach J."/>
            <person name="Salanoubat M."/>
            <person name="Quetier F."/>
            <person name="Yu Y."/>
            <person name="Kim H.R."/>
            <person name="Rambo T."/>
            <person name="Currie J."/>
            <person name="Collura K."/>
            <person name="Luo M."/>
            <person name="Yang T."/>
            <person name="Ammiraju J.S.S."/>
            <person name="Engler F."/>
            <person name="Soderlund C."/>
            <person name="Wing R.A."/>
            <person name="Palmer L.E."/>
            <person name="de la Bastide M."/>
            <person name="Spiegel L."/>
            <person name="Nascimento L."/>
            <person name="Zutavern T."/>
            <person name="O'Shaughnessy A."/>
            <person name="Dike S."/>
            <person name="Dedhia N."/>
            <person name="Preston R."/>
            <person name="Balija V."/>
            <person name="McCombie W.R."/>
            <person name="Chow T."/>
            <person name="Chen H."/>
            <person name="Chung M."/>
            <person name="Chen C."/>
            <person name="Shaw J."/>
            <person name="Wu H."/>
            <person name="Hsiao K."/>
            <person name="Chao Y."/>
            <person name="Chu M."/>
            <person name="Cheng C."/>
            <person name="Hour A."/>
            <person name="Lee P."/>
            <person name="Lin S."/>
            <person name="Lin Y."/>
            <person name="Liou J."/>
            <person name="Liu S."/>
            <person name="Hsing Y."/>
            <person name="Raghuvanshi S."/>
            <person name="Mohanty A."/>
            <person name="Bharti A.K."/>
            <person name="Gaur A."/>
            <person name="Gupta V."/>
            <person name="Kumar D."/>
            <person name="Ravi V."/>
            <person name="Vij S."/>
            <person name="Kapur A."/>
            <person name="Khurana P."/>
            <person name="Khurana P."/>
            <person name="Khurana J.P."/>
            <person name="Tyagi A.K."/>
            <person name="Gaikwad K."/>
            <person name="Singh A."/>
            <person name="Dalal V."/>
            <person name="Srivastava S."/>
            <person name="Dixit A."/>
            <person name="Pal A.K."/>
            <person name="Ghazi I.A."/>
            <person name="Yadav M."/>
            <person name="Pandit A."/>
            <person name="Bhargava A."/>
            <person name="Sureshbabu K."/>
            <person name="Batra K."/>
            <person name="Sharma T.R."/>
            <person name="Mohapatra T."/>
            <person name="Singh N.K."/>
            <person name="Messing J."/>
            <person name="Nelson A.B."/>
            <person name="Fuks G."/>
            <person name="Kavchok S."/>
            <person name="Keizer G."/>
            <person name="Linton E."/>
            <person name="Llaca V."/>
            <person name="Song R."/>
            <person name="Tanyolac B."/>
            <person name="Young S."/>
            <person name="Ho-Il K."/>
            <person name="Hahn J.H."/>
            <person name="Sangsakoo G."/>
            <person name="Vanavichit A."/>
            <person name="de Mattos Luiz.A.T."/>
            <person name="Zimmer P.D."/>
            <person name="Malone G."/>
            <person name="Dellagostin O."/>
            <person name="de Oliveira A.C."/>
            <person name="Bevan M."/>
            <person name="Bancroft I."/>
            <person name="Minx P."/>
            <person name="Cordum H."/>
            <person name="Wilson R."/>
            <person name="Cheng Z."/>
            <person name="Jin W."/>
            <person name="Jiang J."/>
            <person name="Leong S.A."/>
            <person name="Iwama H."/>
            <person name="Gojobori T."/>
            <person name="Itoh T."/>
            <person name="Niimura Y."/>
            <person name="Fujii Y."/>
            <person name="Habara T."/>
            <person name="Sakai H."/>
            <person name="Sato Y."/>
            <person name="Wilson G."/>
            <person name="Kumar K."/>
            <person name="McCouch S."/>
            <person name="Juretic N."/>
            <person name="Hoen D."/>
            <person name="Wright S."/>
            <person name="Bruskiewich R."/>
            <person name="Bureau T."/>
            <person name="Miyao A."/>
            <person name="Hirochika H."/>
            <person name="Nishikawa T."/>
            <person name="Kadowaki K."/>
            <person name="Sugiura M."/>
            <person name="Burr B."/>
            <person name="Sasaki T."/>
        </authorList>
    </citation>
    <scope>NUCLEOTIDE SEQUENCE [LARGE SCALE GENOMIC DNA]</scope>
    <source>
        <strain evidence="3">cv. Nipponbare</strain>
    </source>
</reference>
<proteinExistence type="predicted"/>
<organism evidence="2 3">
    <name type="scientific">Oryza sativa subsp. japonica</name>
    <name type="common">Rice</name>
    <dbReference type="NCBI Taxonomy" id="39947"/>
    <lineage>
        <taxon>Eukaryota</taxon>
        <taxon>Viridiplantae</taxon>
        <taxon>Streptophyta</taxon>
        <taxon>Embryophyta</taxon>
        <taxon>Tracheophyta</taxon>
        <taxon>Spermatophyta</taxon>
        <taxon>Magnoliopsida</taxon>
        <taxon>Liliopsida</taxon>
        <taxon>Poales</taxon>
        <taxon>Poaceae</taxon>
        <taxon>BOP clade</taxon>
        <taxon>Oryzoideae</taxon>
        <taxon>Oryzeae</taxon>
        <taxon>Oryzinae</taxon>
        <taxon>Oryza</taxon>
        <taxon>Oryza sativa</taxon>
    </lineage>
</organism>
<feature type="region of interest" description="Disordered" evidence="1">
    <location>
        <begin position="51"/>
        <end position="95"/>
    </location>
</feature>
<gene>
    <name evidence="2" type="primary">OSJNBa0069D13.16</name>
</gene>
<name>Q6YWH5_ORYSJ</name>